<dbReference type="RefSeq" id="WP_212988589.1">
    <property type="nucleotide sequence ID" value="NZ_BAABEA010000019.1"/>
</dbReference>
<dbReference type="Gene3D" id="3.40.190.10">
    <property type="entry name" value="Periplasmic binding protein-like II"/>
    <property type="match status" value="1"/>
</dbReference>
<feature type="chain" id="PRO_5037640791" evidence="1">
    <location>
        <begin position="20"/>
        <end position="450"/>
    </location>
</feature>
<dbReference type="PROSITE" id="PS51257">
    <property type="entry name" value="PROKAR_LIPOPROTEIN"/>
    <property type="match status" value="1"/>
</dbReference>
<dbReference type="AlphaFoldDB" id="A0A919VKU2"/>
<dbReference type="PANTHER" id="PTHR43649:SF12">
    <property type="entry name" value="DIACETYLCHITOBIOSE BINDING PROTEIN DASA"/>
    <property type="match status" value="1"/>
</dbReference>
<sequence length="450" mass="47282">MFIRSIRAAVSAALVVAMAAGCGGVGSSGKESGNATVTLTMMGFGTGDEVAKTRFDAANAAIAPSSAKASEGSFSAQQFLSAVASGSPPDLVYMERRLLGTYAVKKAILPLTDCVEREKIDLGQFRPAAVTEATLGGTLYGLPEFYNNRVLMINDTAFAETGLDPAAFSTADWPALTAAARKLTAMRGGKLSRIGFDPKIPEFLPMWARANGGSLVSADGRTAQLTDPKVVEALTFTVALINAQGGWATFKSFRDSFDFFGAKNQFATNQLGAFPMEDFYLSVLGESSPDVKLTVAPFRGVDGQPVDWITGNAWAIPAKSAHPAQACKWIKTMTDTASWIAAAKARAAARQAEGAPFTGLFTGNIRADEVIFRDVVKPTGHAGFDAAVQTVRQTQEAGFSEPALAAGEEFKAAWQDAVNRVLAGEQQPAEALAQAQQQAQAALDKANSGS</sequence>
<dbReference type="Proteomes" id="UP000681340">
    <property type="component" value="Unassembled WGS sequence"/>
</dbReference>
<keyword evidence="1" id="KW-0732">Signal</keyword>
<dbReference type="SUPFAM" id="SSF53850">
    <property type="entry name" value="Periplasmic binding protein-like II"/>
    <property type="match status" value="1"/>
</dbReference>
<name>A0A919VKU2_9ACTN</name>
<evidence type="ECO:0000256" key="1">
    <source>
        <dbReference type="SAM" id="SignalP"/>
    </source>
</evidence>
<evidence type="ECO:0000313" key="3">
    <source>
        <dbReference type="Proteomes" id="UP000681340"/>
    </source>
</evidence>
<feature type="signal peptide" evidence="1">
    <location>
        <begin position="1"/>
        <end position="19"/>
    </location>
</feature>
<organism evidence="2 3">
    <name type="scientific">Actinoplanes auranticolor</name>
    <dbReference type="NCBI Taxonomy" id="47988"/>
    <lineage>
        <taxon>Bacteria</taxon>
        <taxon>Bacillati</taxon>
        <taxon>Actinomycetota</taxon>
        <taxon>Actinomycetes</taxon>
        <taxon>Micromonosporales</taxon>
        <taxon>Micromonosporaceae</taxon>
        <taxon>Actinoplanes</taxon>
    </lineage>
</organism>
<keyword evidence="3" id="KW-1185">Reference proteome</keyword>
<dbReference type="EMBL" id="BOQL01000021">
    <property type="protein sequence ID" value="GIM67064.1"/>
    <property type="molecule type" value="Genomic_DNA"/>
</dbReference>
<reference evidence="2" key="1">
    <citation type="submission" date="2021-03" db="EMBL/GenBank/DDBJ databases">
        <title>Whole genome shotgun sequence of Actinoplanes auranticolor NBRC 12245.</title>
        <authorList>
            <person name="Komaki H."/>
            <person name="Tamura T."/>
        </authorList>
    </citation>
    <scope>NUCLEOTIDE SEQUENCE</scope>
    <source>
        <strain evidence="2">NBRC 12245</strain>
    </source>
</reference>
<protein>
    <submittedName>
        <fullName evidence="2">Sugar ABC transporter substrate-binding protein</fullName>
    </submittedName>
</protein>
<dbReference type="InterPro" id="IPR006059">
    <property type="entry name" value="SBP"/>
</dbReference>
<evidence type="ECO:0000313" key="2">
    <source>
        <dbReference type="EMBL" id="GIM67064.1"/>
    </source>
</evidence>
<dbReference type="InterPro" id="IPR050490">
    <property type="entry name" value="Bact_solute-bd_prot1"/>
</dbReference>
<accession>A0A919VKU2</accession>
<proteinExistence type="predicted"/>
<comment type="caution">
    <text evidence="2">The sequence shown here is derived from an EMBL/GenBank/DDBJ whole genome shotgun (WGS) entry which is preliminary data.</text>
</comment>
<dbReference type="PANTHER" id="PTHR43649">
    <property type="entry name" value="ARABINOSE-BINDING PROTEIN-RELATED"/>
    <property type="match status" value="1"/>
</dbReference>
<gene>
    <name evidence="2" type="ORF">Aau02nite_25750</name>
</gene>
<dbReference type="Pfam" id="PF01547">
    <property type="entry name" value="SBP_bac_1"/>
    <property type="match status" value="1"/>
</dbReference>